<keyword evidence="3" id="KW-0832">Ubl conjugation</keyword>
<dbReference type="EMBL" id="CALNXK010000347">
    <property type="protein sequence ID" value="CAH3183241.1"/>
    <property type="molecule type" value="Genomic_DNA"/>
</dbReference>
<dbReference type="InterPro" id="IPR021893">
    <property type="entry name" value="ZMYM2-like_C"/>
</dbReference>
<name>A0ABN8RUT0_9CNID</name>
<dbReference type="InterPro" id="IPR042838">
    <property type="entry name" value="KIAA1958"/>
</dbReference>
<evidence type="ECO:0000313" key="5">
    <source>
        <dbReference type="EMBL" id="CAH3183241.1"/>
    </source>
</evidence>
<dbReference type="PANTHER" id="PTHR46963:SF2">
    <property type="match status" value="1"/>
</dbReference>
<gene>
    <name evidence="5" type="ORF">PLOB_00028160</name>
</gene>
<comment type="caution">
    <text evidence="5">The sequence shown here is derived from an EMBL/GenBank/DDBJ whole genome shotgun (WGS) entry which is preliminary data.</text>
</comment>
<feature type="domain" description="ZMYM2-like/QRICH1 C-terminal" evidence="4">
    <location>
        <begin position="103"/>
        <end position="249"/>
    </location>
</feature>
<dbReference type="Proteomes" id="UP001159405">
    <property type="component" value="Unassembled WGS sequence"/>
</dbReference>
<keyword evidence="1" id="KW-1017">Isopeptide bond</keyword>
<evidence type="ECO:0000259" key="4">
    <source>
        <dbReference type="Pfam" id="PF12012"/>
    </source>
</evidence>
<evidence type="ECO:0000256" key="1">
    <source>
        <dbReference type="ARBA" id="ARBA00022499"/>
    </source>
</evidence>
<evidence type="ECO:0000313" key="6">
    <source>
        <dbReference type="Proteomes" id="UP001159405"/>
    </source>
</evidence>
<accession>A0ABN8RUT0</accession>
<keyword evidence="2" id="KW-0597">Phosphoprotein</keyword>
<dbReference type="Pfam" id="PF12012">
    <property type="entry name" value="DUF3504"/>
    <property type="match status" value="1"/>
</dbReference>
<evidence type="ECO:0000256" key="3">
    <source>
        <dbReference type="ARBA" id="ARBA00022843"/>
    </source>
</evidence>
<protein>
    <recommendedName>
        <fullName evidence="4">ZMYM2-like/QRICH1 C-terminal domain-containing protein</fullName>
    </recommendedName>
</protein>
<organism evidence="5 6">
    <name type="scientific">Porites lobata</name>
    <dbReference type="NCBI Taxonomy" id="104759"/>
    <lineage>
        <taxon>Eukaryota</taxon>
        <taxon>Metazoa</taxon>
        <taxon>Cnidaria</taxon>
        <taxon>Anthozoa</taxon>
        <taxon>Hexacorallia</taxon>
        <taxon>Scleractinia</taxon>
        <taxon>Fungiina</taxon>
        <taxon>Poritidae</taxon>
        <taxon>Porites</taxon>
    </lineage>
</organism>
<proteinExistence type="predicted"/>
<evidence type="ECO:0000256" key="2">
    <source>
        <dbReference type="ARBA" id="ARBA00022553"/>
    </source>
</evidence>
<dbReference type="PANTHER" id="PTHR46963">
    <property type="entry name" value="SIMILAR TO RIKEN CDNA E130308A19"/>
    <property type="match status" value="1"/>
</dbReference>
<sequence>MASRFEDVTDSDVAALKDAAENMNTLFELFYASVRKQDGTDYEPGSLKVMQAALDRHLKEKGYSLSIIKDREFLSSRKVLEGKARKLRNEGKGKLPNKSRSLTREEEEVLWECGQLGNSSSRSLLYTMWWLLSQHLGLRGCQEHYTMNVEDFTLNKDDNANEFITFAEGPTKTRQGGLRLQPRSVLPKVFATGDSRCPVALFKSYLAKRPEDLKLSGPFYLACIDNPTKTAVWYKKSRMGKNAISRIMSTMKENSPLQGEG</sequence>
<keyword evidence="6" id="KW-1185">Reference proteome</keyword>
<reference evidence="5 6" key="1">
    <citation type="submission" date="2022-05" db="EMBL/GenBank/DDBJ databases">
        <authorList>
            <consortium name="Genoscope - CEA"/>
            <person name="William W."/>
        </authorList>
    </citation>
    <scope>NUCLEOTIDE SEQUENCE [LARGE SCALE GENOMIC DNA]</scope>
</reference>